<dbReference type="EnsemblMetazoa" id="PPA40743.1">
    <property type="protein sequence ID" value="PPA40743.1"/>
    <property type="gene ID" value="WBGene00279112"/>
</dbReference>
<accession>A0A8R1YXZ5</accession>
<proteinExistence type="predicted"/>
<protein>
    <submittedName>
        <fullName evidence="1">Uncharacterized protein</fullName>
    </submittedName>
</protein>
<dbReference type="Proteomes" id="UP000005239">
    <property type="component" value="Unassembled WGS sequence"/>
</dbReference>
<evidence type="ECO:0000313" key="1">
    <source>
        <dbReference type="EnsemblMetazoa" id="PPA40743.1"/>
    </source>
</evidence>
<reference evidence="1" key="2">
    <citation type="submission" date="2022-06" db="UniProtKB">
        <authorList>
            <consortium name="EnsemblMetazoa"/>
        </authorList>
    </citation>
    <scope>IDENTIFICATION</scope>
    <source>
        <strain evidence="1">PS312</strain>
    </source>
</reference>
<name>A0A2A6C2V0_PRIPA</name>
<keyword evidence="2" id="KW-1185">Reference proteome</keyword>
<gene>
    <name evidence="1" type="primary">WBGene00279112</name>
</gene>
<sequence length="247" mass="27857">MGSLGEVVSFLKAVPIVQVGLSIVISVIPLAILASRLHLIALHLNCKKNLAYRVYIISFHGFTHAFSSTHAIKPFEELLLSISIVLACKFPEKYHNNYIATKSLLFGEICSFLALTNLYTTRKMSQILESSLKVKYQMKETFEIGRVMMQCGAASLVMKVFLALFMCWTLVFGFFDPMIAFTVAESGYLIFETLNCAICCCMLLIFHAGLRRKTKLLLGMKDDSIRPLYSVATASDMYFDDLRRAWN</sequence>
<organism evidence="1 2">
    <name type="scientific">Pristionchus pacificus</name>
    <name type="common">Parasitic nematode worm</name>
    <dbReference type="NCBI Taxonomy" id="54126"/>
    <lineage>
        <taxon>Eukaryota</taxon>
        <taxon>Metazoa</taxon>
        <taxon>Ecdysozoa</taxon>
        <taxon>Nematoda</taxon>
        <taxon>Chromadorea</taxon>
        <taxon>Rhabditida</taxon>
        <taxon>Rhabditina</taxon>
        <taxon>Diplogasteromorpha</taxon>
        <taxon>Diplogasteroidea</taxon>
        <taxon>Neodiplogasteridae</taxon>
        <taxon>Pristionchus</taxon>
    </lineage>
</organism>
<accession>A0A2A6C2V0</accession>
<reference evidence="2" key="1">
    <citation type="journal article" date="2008" name="Nat. Genet.">
        <title>The Pristionchus pacificus genome provides a unique perspective on nematode lifestyle and parasitism.</title>
        <authorList>
            <person name="Dieterich C."/>
            <person name="Clifton S.W."/>
            <person name="Schuster L.N."/>
            <person name="Chinwalla A."/>
            <person name="Delehaunty K."/>
            <person name="Dinkelacker I."/>
            <person name="Fulton L."/>
            <person name="Fulton R."/>
            <person name="Godfrey J."/>
            <person name="Minx P."/>
            <person name="Mitreva M."/>
            <person name="Roeseler W."/>
            <person name="Tian H."/>
            <person name="Witte H."/>
            <person name="Yang S.P."/>
            <person name="Wilson R.K."/>
            <person name="Sommer R.J."/>
        </authorList>
    </citation>
    <scope>NUCLEOTIDE SEQUENCE [LARGE SCALE GENOMIC DNA]</scope>
    <source>
        <strain evidence="2">PS312</strain>
    </source>
</reference>
<evidence type="ECO:0000313" key="2">
    <source>
        <dbReference type="Proteomes" id="UP000005239"/>
    </source>
</evidence>
<dbReference type="AlphaFoldDB" id="A0A2A6C2V0"/>